<evidence type="ECO:0000313" key="2">
    <source>
        <dbReference type="Proteomes" id="UP000298493"/>
    </source>
</evidence>
<proteinExistence type="predicted"/>
<organism evidence="1 2">
    <name type="scientific">Venturia nashicola</name>
    <dbReference type="NCBI Taxonomy" id="86259"/>
    <lineage>
        <taxon>Eukaryota</taxon>
        <taxon>Fungi</taxon>
        <taxon>Dikarya</taxon>
        <taxon>Ascomycota</taxon>
        <taxon>Pezizomycotina</taxon>
        <taxon>Dothideomycetes</taxon>
        <taxon>Pleosporomycetidae</taxon>
        <taxon>Venturiales</taxon>
        <taxon>Venturiaceae</taxon>
        <taxon>Venturia</taxon>
    </lineage>
</organism>
<gene>
    <name evidence="1" type="ORF">E6O75_ATG01514</name>
</gene>
<evidence type="ECO:0000313" key="1">
    <source>
        <dbReference type="EMBL" id="TID27021.1"/>
    </source>
</evidence>
<name>A0A4Z1PMA8_9PEZI</name>
<reference evidence="1 2" key="1">
    <citation type="submission" date="2019-04" db="EMBL/GenBank/DDBJ databases">
        <title>High contiguity whole genome sequence and gene annotation resource for two Venturia nashicola isolates.</title>
        <authorList>
            <person name="Prokchorchik M."/>
            <person name="Won K."/>
            <person name="Lee Y."/>
            <person name="Choi E.D."/>
            <person name="Segonzac C."/>
            <person name="Sohn K.H."/>
        </authorList>
    </citation>
    <scope>NUCLEOTIDE SEQUENCE [LARGE SCALE GENOMIC DNA]</scope>
    <source>
        <strain evidence="1 2">PRI2</strain>
    </source>
</reference>
<keyword evidence="2" id="KW-1185">Reference proteome</keyword>
<accession>A0A4Z1PMA8</accession>
<protein>
    <submittedName>
        <fullName evidence="1">Uncharacterized protein</fullName>
    </submittedName>
</protein>
<sequence length="166" mass="18115">MLFGTREQFCVAREGCAAMRSDERDGGVLGGNVQVKGKSRRLGYKGGNDMACVHCTVGEISDAAELRGRGPTCPESALPGPEGRHLLRLRLNSPKHAFTTTGSPPRAHHHRLTTTGSPLKYQGGYQVQHLDRHVSALYICHNGRVLPPRGALTDYWNLILMGVFIV</sequence>
<comment type="caution">
    <text evidence="1">The sequence shown here is derived from an EMBL/GenBank/DDBJ whole genome shotgun (WGS) entry which is preliminary data.</text>
</comment>
<dbReference type="EMBL" id="SNSC02000002">
    <property type="protein sequence ID" value="TID27021.1"/>
    <property type="molecule type" value="Genomic_DNA"/>
</dbReference>
<dbReference type="AlphaFoldDB" id="A0A4Z1PMA8"/>
<dbReference type="Proteomes" id="UP000298493">
    <property type="component" value="Unassembled WGS sequence"/>
</dbReference>